<dbReference type="Proteomes" id="UP000199050">
    <property type="component" value="Unassembled WGS sequence"/>
</dbReference>
<dbReference type="GO" id="GO:0016020">
    <property type="term" value="C:membrane"/>
    <property type="evidence" value="ECO:0007669"/>
    <property type="project" value="InterPro"/>
</dbReference>
<feature type="transmembrane region" description="Helical" evidence="3">
    <location>
        <begin position="118"/>
        <end position="135"/>
    </location>
</feature>
<organism evidence="5 6">
    <name type="scientific">Paenibacillus typhae</name>
    <dbReference type="NCBI Taxonomy" id="1174501"/>
    <lineage>
        <taxon>Bacteria</taxon>
        <taxon>Bacillati</taxon>
        <taxon>Bacillota</taxon>
        <taxon>Bacilli</taxon>
        <taxon>Bacillales</taxon>
        <taxon>Paenibacillaceae</taxon>
        <taxon>Paenibacillus</taxon>
    </lineage>
</organism>
<evidence type="ECO:0000313" key="5">
    <source>
        <dbReference type="EMBL" id="SDJ16030.1"/>
    </source>
</evidence>
<dbReference type="InterPro" id="IPR004089">
    <property type="entry name" value="MCPsignal_dom"/>
</dbReference>
<proteinExistence type="predicted"/>
<gene>
    <name evidence="5" type="ORF">SAMN05216192_11299</name>
</gene>
<name>A0A1G8RI41_9BACL</name>
<evidence type="ECO:0000256" key="2">
    <source>
        <dbReference type="PROSITE-ProRule" id="PRU00284"/>
    </source>
</evidence>
<dbReference type="GO" id="GO:0007165">
    <property type="term" value="P:signal transduction"/>
    <property type="evidence" value="ECO:0007669"/>
    <property type="project" value="UniProtKB-KW"/>
</dbReference>
<dbReference type="EMBL" id="FNDX01000012">
    <property type="protein sequence ID" value="SDJ16030.1"/>
    <property type="molecule type" value="Genomic_DNA"/>
</dbReference>
<reference evidence="6" key="1">
    <citation type="submission" date="2016-10" db="EMBL/GenBank/DDBJ databases">
        <authorList>
            <person name="Varghese N."/>
            <person name="Submissions S."/>
        </authorList>
    </citation>
    <scope>NUCLEOTIDE SEQUENCE [LARGE SCALE GENOMIC DNA]</scope>
    <source>
        <strain evidence="6">CGMCC 1.11012</strain>
    </source>
</reference>
<accession>A0A1G8RI41</accession>
<evidence type="ECO:0000256" key="3">
    <source>
        <dbReference type="SAM" id="Phobius"/>
    </source>
</evidence>
<dbReference type="PANTHER" id="PTHR32089:SF114">
    <property type="entry name" value="METHYL-ACCEPTING CHEMOTAXIS PROTEIN MCPB"/>
    <property type="match status" value="1"/>
</dbReference>
<keyword evidence="3" id="KW-0472">Membrane</keyword>
<dbReference type="AlphaFoldDB" id="A0A1G8RI41"/>
<dbReference type="PROSITE" id="PS50111">
    <property type="entry name" value="CHEMOTAXIS_TRANSDUC_2"/>
    <property type="match status" value="1"/>
</dbReference>
<feature type="domain" description="Methyl-accepting transducer" evidence="4">
    <location>
        <begin position="216"/>
        <end position="473"/>
    </location>
</feature>
<dbReference type="STRING" id="1174501.SAMN05216192_11299"/>
<dbReference type="PANTHER" id="PTHR32089">
    <property type="entry name" value="METHYL-ACCEPTING CHEMOTAXIS PROTEIN MCPB"/>
    <property type="match status" value="1"/>
</dbReference>
<dbReference type="SMART" id="SM00283">
    <property type="entry name" value="MA"/>
    <property type="match status" value="1"/>
</dbReference>
<feature type="transmembrane region" description="Helical" evidence="3">
    <location>
        <begin position="80"/>
        <end position="112"/>
    </location>
</feature>
<dbReference type="SUPFAM" id="SSF58104">
    <property type="entry name" value="Methyl-accepting chemotaxis protein (MCP) signaling domain"/>
    <property type="match status" value="1"/>
</dbReference>
<keyword evidence="3" id="KW-1133">Transmembrane helix</keyword>
<feature type="transmembrane region" description="Helical" evidence="3">
    <location>
        <begin position="29"/>
        <end position="46"/>
    </location>
</feature>
<keyword evidence="1 2" id="KW-0807">Transducer</keyword>
<feature type="transmembrane region" description="Helical" evidence="3">
    <location>
        <begin position="52"/>
        <end position="68"/>
    </location>
</feature>
<dbReference type="Gene3D" id="1.10.287.950">
    <property type="entry name" value="Methyl-accepting chemotaxis protein"/>
    <property type="match status" value="1"/>
</dbReference>
<evidence type="ECO:0000313" key="6">
    <source>
        <dbReference type="Proteomes" id="UP000199050"/>
    </source>
</evidence>
<dbReference type="OrthoDB" id="2166737at2"/>
<evidence type="ECO:0000256" key="1">
    <source>
        <dbReference type="ARBA" id="ARBA00023224"/>
    </source>
</evidence>
<evidence type="ECO:0000259" key="4">
    <source>
        <dbReference type="PROSITE" id="PS50111"/>
    </source>
</evidence>
<protein>
    <submittedName>
        <fullName evidence="5">Methyl-accepting chemotaxis protein</fullName>
    </submittedName>
</protein>
<keyword evidence="3" id="KW-0812">Transmembrane</keyword>
<keyword evidence="6" id="KW-1185">Reference proteome</keyword>
<sequence length="503" mass="55067">MLGIYIKTGDVHKLQNQRKVELFWKRNKIIIAIFWVITVIGVILAFLTPKLWGTSAVAVPLAAGLTLFNSRRKGVLVIPWIITAVLTAMAFYLTLGSLNSLVVILLCSLLLLYPHYKYYAAASGISAVCILVQLLTGVEVANADSKLLTFFSALGVYLLISSVLFFVSYLNEKLQRQSEQQREQVEASGEQVKFLLERVKTAVDGLYEFTGRFKVEVEMAGAVTNEVAIGFQEVSKGIEYQAGSIGEITEAISVSDRHIRDVAGYSQEMKRLSAETAAVSEQGSGNVSMLAGQFSELREMMEQTSNQMLEFSRRSQEIHEMLEGITQISRQTNLLALNASIEAARAGEHGRGFAVVAGEVRKLAEDSGKTADSISGVIAGLQQQTDALIAQFEQSRGILLTGSESVQRTEEVFQSILLNAHKVLEQAGDVEQSSAGMKQFSEKIVNEITEFSSVTEQSSAATEEILAGVEEQRTMTDNMVGSFKQLESLIVSLNELVGDHKQA</sequence>
<dbReference type="Pfam" id="PF00015">
    <property type="entry name" value="MCPsignal"/>
    <property type="match status" value="1"/>
</dbReference>
<feature type="transmembrane region" description="Helical" evidence="3">
    <location>
        <begin position="147"/>
        <end position="170"/>
    </location>
</feature>